<organism evidence="1 2">
    <name type="scientific">Gossypium harknessii</name>
    <dbReference type="NCBI Taxonomy" id="34285"/>
    <lineage>
        <taxon>Eukaryota</taxon>
        <taxon>Viridiplantae</taxon>
        <taxon>Streptophyta</taxon>
        <taxon>Embryophyta</taxon>
        <taxon>Tracheophyta</taxon>
        <taxon>Spermatophyta</taxon>
        <taxon>Magnoliopsida</taxon>
        <taxon>eudicotyledons</taxon>
        <taxon>Gunneridae</taxon>
        <taxon>Pentapetalae</taxon>
        <taxon>rosids</taxon>
        <taxon>malvids</taxon>
        <taxon>Malvales</taxon>
        <taxon>Malvaceae</taxon>
        <taxon>Malvoideae</taxon>
        <taxon>Gossypium</taxon>
    </lineage>
</organism>
<keyword evidence="2" id="KW-1185">Reference proteome</keyword>
<accession>A0A7J9HK46</accession>
<protein>
    <submittedName>
        <fullName evidence="1">Uncharacterized protein</fullName>
    </submittedName>
</protein>
<dbReference type="Proteomes" id="UP000593560">
    <property type="component" value="Unassembled WGS sequence"/>
</dbReference>
<evidence type="ECO:0000313" key="1">
    <source>
        <dbReference type="EMBL" id="MBA0810209.1"/>
    </source>
</evidence>
<proteinExistence type="predicted"/>
<sequence>MDINEIISRKALAVQQAGSGTSLPQGTTINVYNMSEKGSKIACCSS</sequence>
<name>A0A7J9HK46_9ROSI</name>
<dbReference type="AlphaFoldDB" id="A0A7J9HK46"/>
<dbReference type="EMBL" id="JABFAD010000010">
    <property type="protein sequence ID" value="MBA0810209.1"/>
    <property type="molecule type" value="Genomic_DNA"/>
</dbReference>
<evidence type="ECO:0000313" key="2">
    <source>
        <dbReference type="Proteomes" id="UP000593560"/>
    </source>
</evidence>
<comment type="caution">
    <text evidence="1">The sequence shown here is derived from an EMBL/GenBank/DDBJ whole genome shotgun (WGS) entry which is preliminary data.</text>
</comment>
<reference evidence="1 2" key="1">
    <citation type="journal article" date="2019" name="Genome Biol. Evol.">
        <title>Insights into the evolution of the New World diploid cottons (Gossypium, subgenus Houzingenia) based on genome sequencing.</title>
        <authorList>
            <person name="Grover C.E."/>
            <person name="Arick M.A. 2nd"/>
            <person name="Thrash A."/>
            <person name="Conover J.L."/>
            <person name="Sanders W.S."/>
            <person name="Peterson D.G."/>
            <person name="Frelichowski J.E."/>
            <person name="Scheffler J.A."/>
            <person name="Scheffler B.E."/>
            <person name="Wendel J.F."/>
        </authorList>
    </citation>
    <scope>NUCLEOTIDE SEQUENCE [LARGE SCALE GENOMIC DNA]</scope>
    <source>
        <strain evidence="1">0</strain>
        <tissue evidence="1">Leaf</tissue>
    </source>
</reference>
<gene>
    <name evidence="1" type="ORF">Gohar_002221</name>
</gene>